<dbReference type="KEGG" id="phb:HYN04_03200"/>
<sequence length="494" mass="53479">MWGLKGWAAVIGAVGLSVVAAGLAGPAPRAVAKPPGSMEFCKIYPNAHVCAASPVVNCTTCHTVPPARNLFGEQVAANLAPGAARPLSDADYIAALPAALKAVEALDADGDGVSNLAELIAGSQPELSSSQPTSAGCTPGQARTAAAGRWNTCGYDPAHAYRKVTLDVCGRSPTRAETEAFRRLLPNESAWRGALSDRLDQCLRTPYWLGVNGVLWNLANAKISPVDSIKAGPRAGSIPLADYEWDYNLFAWLNTGDRDVRGLLTGQDFVKRVSDSPPTFEPVPEEGMRGLRQAGQTVPREKRAGMITTRWFTTVNTMFTPIPRTTAAAAYRQYLGLDLARMQGLHPAVSEPADYDAKGVAAPACAVCHSTLDPLTYPFTRYDGIIRNNYNPNRLKNFVRTDGPRVVEAPEAGEIFGQKVANLMEWSQVAANSDAFAQKVVWDYWKLMVGREPGPADQTEFTLMWKGLKAQDKFNYRTERMLHALVLTEAYGRP</sequence>
<proteinExistence type="predicted"/>
<evidence type="ECO:0000313" key="2">
    <source>
        <dbReference type="Proteomes" id="UP000247763"/>
    </source>
</evidence>
<evidence type="ECO:0008006" key="3">
    <source>
        <dbReference type="Google" id="ProtNLM"/>
    </source>
</evidence>
<accession>A0A2Z3HNK0</accession>
<reference evidence="2" key="1">
    <citation type="submission" date="2018-05" db="EMBL/GenBank/DDBJ databases">
        <title>Genome sequencing of Phenylobacterium sp. HYN0004.</title>
        <authorList>
            <person name="Yi H."/>
            <person name="Baek C."/>
        </authorList>
    </citation>
    <scope>NUCLEOTIDE SEQUENCE [LARGE SCALE GENOMIC DNA]</scope>
    <source>
        <strain evidence="2">HYN0004</strain>
    </source>
</reference>
<dbReference type="Proteomes" id="UP000247763">
    <property type="component" value="Chromosome"/>
</dbReference>
<dbReference type="AlphaFoldDB" id="A0A2Z3HNK0"/>
<gene>
    <name evidence="1" type="ORF">HYN04_03200</name>
</gene>
<protein>
    <recommendedName>
        <fullName evidence="3">Cytochrome c domain-containing protein</fullName>
    </recommendedName>
</protein>
<organism evidence="1 2">
    <name type="scientific">Phenylobacterium parvum</name>
    <dbReference type="NCBI Taxonomy" id="2201350"/>
    <lineage>
        <taxon>Bacteria</taxon>
        <taxon>Pseudomonadati</taxon>
        <taxon>Pseudomonadota</taxon>
        <taxon>Alphaproteobacteria</taxon>
        <taxon>Caulobacterales</taxon>
        <taxon>Caulobacteraceae</taxon>
        <taxon>Phenylobacterium</taxon>
    </lineage>
</organism>
<keyword evidence="2" id="KW-1185">Reference proteome</keyword>
<evidence type="ECO:0000313" key="1">
    <source>
        <dbReference type="EMBL" id="AWM76852.1"/>
    </source>
</evidence>
<name>A0A2Z3HNK0_9CAUL</name>
<dbReference type="OrthoDB" id="188778at2"/>
<dbReference type="EMBL" id="CP029479">
    <property type="protein sequence ID" value="AWM76852.1"/>
    <property type="molecule type" value="Genomic_DNA"/>
</dbReference>